<keyword evidence="12" id="KW-1185">Reference proteome</keyword>
<accession>A0ABS6TGT5</accession>
<dbReference type="Proteomes" id="UP000774130">
    <property type="component" value="Unassembled WGS sequence"/>
</dbReference>
<evidence type="ECO:0000256" key="3">
    <source>
        <dbReference type="ARBA" id="ARBA00022106"/>
    </source>
</evidence>
<protein>
    <recommendedName>
        <fullName evidence="3">Multidrug export protein MepA</fullName>
    </recommendedName>
</protein>
<comment type="caution">
    <text evidence="11">The sequence shown here is derived from an EMBL/GenBank/DDBJ whole genome shotgun (WGS) entry which is preliminary data.</text>
</comment>
<evidence type="ECO:0000256" key="1">
    <source>
        <dbReference type="ARBA" id="ARBA00004651"/>
    </source>
</evidence>
<proteinExistence type="inferred from homology"/>
<evidence type="ECO:0000256" key="8">
    <source>
        <dbReference type="ARBA" id="ARBA00023136"/>
    </source>
</evidence>
<feature type="transmembrane region" description="Helical" evidence="10">
    <location>
        <begin position="98"/>
        <end position="118"/>
    </location>
</feature>
<feature type="transmembrane region" description="Helical" evidence="10">
    <location>
        <begin position="239"/>
        <end position="263"/>
    </location>
</feature>
<feature type="transmembrane region" description="Helical" evidence="10">
    <location>
        <begin position="419"/>
        <end position="440"/>
    </location>
</feature>
<evidence type="ECO:0000313" key="12">
    <source>
        <dbReference type="Proteomes" id="UP000774130"/>
    </source>
</evidence>
<dbReference type="NCBIfam" id="TIGR00797">
    <property type="entry name" value="matE"/>
    <property type="match status" value="1"/>
</dbReference>
<evidence type="ECO:0000256" key="10">
    <source>
        <dbReference type="SAM" id="Phobius"/>
    </source>
</evidence>
<feature type="transmembrane region" description="Helical" evidence="10">
    <location>
        <begin position="319"/>
        <end position="343"/>
    </location>
</feature>
<keyword evidence="8 10" id="KW-0472">Membrane</keyword>
<dbReference type="CDD" id="cd13143">
    <property type="entry name" value="MATE_MepA_like"/>
    <property type="match status" value="1"/>
</dbReference>
<dbReference type="PANTHER" id="PTHR43823">
    <property type="entry name" value="SPORULATION PROTEIN YKVU"/>
    <property type="match status" value="1"/>
</dbReference>
<evidence type="ECO:0000256" key="9">
    <source>
        <dbReference type="ARBA" id="ARBA00023251"/>
    </source>
</evidence>
<evidence type="ECO:0000256" key="6">
    <source>
        <dbReference type="ARBA" id="ARBA00022692"/>
    </source>
</evidence>
<evidence type="ECO:0000256" key="5">
    <source>
        <dbReference type="ARBA" id="ARBA00022475"/>
    </source>
</evidence>
<reference evidence="11 12" key="1">
    <citation type="submission" date="2021-06" db="EMBL/GenBank/DDBJ databases">
        <title>Enterococcus alishanensis sp. nov., a novel lactic acid bacterium isolated from fresh coffee beans.</title>
        <authorList>
            <person name="Chen Y.-S."/>
        </authorList>
    </citation>
    <scope>NUCLEOTIDE SEQUENCE [LARGE SCALE GENOMIC DNA]</scope>
    <source>
        <strain evidence="11 12">ALS3</strain>
    </source>
</reference>
<keyword evidence="9" id="KW-0046">Antibiotic resistance</keyword>
<feature type="transmembrane region" description="Helical" evidence="10">
    <location>
        <begin position="283"/>
        <end position="307"/>
    </location>
</feature>
<gene>
    <name evidence="11" type="ORF">KUA55_15550</name>
</gene>
<sequence length="459" mass="49832">MTEKVQEINMGTDPIKPLLFKMGLPIMLGMLFTALDNIGDAFFISNLGVSQLSAILICAPIGQAVVALGLLFGNGAGAYIPRLLGAKKMEEANKVASTAIYGSLFLGILAILLIMFNLDSLLRFLGGTKENLNYALDYAKIYVPSLILNIYIVTMNSLNSSEGKAKLVLIVNSLTAVLNFILNPLFIYTFQMGIAGAAFATVVAQSMAILVLVLNILMKNSVFNFKFSEIDLGRNILLPVFKVGISTLAFQVLTSISITLTNIQSREYGDSFIAGMGSVTRIVSLGTLMVFGFIKGFQAVAGFNFGAKKYDRLAEAIKVSIIWSTAFCIIFGLTMIIFPTQIISIFSTGSTEMVRIGAKALRIIGLSFMLFGFHTVYSSLFLALGRVKEGFFLGICRQGICFIPVILMLPQVLGTKGIIYSQPIADILTAVITLFMAIALQKQLNNLRLPSISMEKISR</sequence>
<dbReference type="RefSeq" id="WP_218327309.1">
    <property type="nucleotide sequence ID" value="NZ_JAHUZB010000007.1"/>
</dbReference>
<feature type="transmembrane region" description="Helical" evidence="10">
    <location>
        <begin position="363"/>
        <end position="384"/>
    </location>
</feature>
<feature type="transmembrane region" description="Helical" evidence="10">
    <location>
        <begin position="18"/>
        <end position="34"/>
    </location>
</feature>
<keyword evidence="5" id="KW-1003">Cell membrane</keyword>
<dbReference type="PANTHER" id="PTHR43823:SF3">
    <property type="entry name" value="MULTIDRUG EXPORT PROTEIN MEPA"/>
    <property type="match status" value="1"/>
</dbReference>
<evidence type="ECO:0000313" key="11">
    <source>
        <dbReference type="EMBL" id="MBV7392097.1"/>
    </source>
</evidence>
<name>A0ABS6TGT5_9ENTE</name>
<dbReference type="InterPro" id="IPR051327">
    <property type="entry name" value="MATE_MepA_subfamily"/>
</dbReference>
<dbReference type="PIRSF" id="PIRSF006603">
    <property type="entry name" value="DinF"/>
    <property type="match status" value="1"/>
</dbReference>
<dbReference type="InterPro" id="IPR048279">
    <property type="entry name" value="MdtK-like"/>
</dbReference>
<comment type="subcellular location">
    <subcellularLocation>
        <location evidence="1">Cell membrane</location>
        <topology evidence="1">Multi-pass membrane protein</topology>
    </subcellularLocation>
</comment>
<dbReference type="InterPro" id="IPR045070">
    <property type="entry name" value="MATE_MepA-like"/>
</dbReference>
<dbReference type="EMBL" id="JAHUZB010000007">
    <property type="protein sequence ID" value="MBV7392097.1"/>
    <property type="molecule type" value="Genomic_DNA"/>
</dbReference>
<feature type="transmembrane region" description="Helical" evidence="10">
    <location>
        <begin position="194"/>
        <end position="218"/>
    </location>
</feature>
<evidence type="ECO:0000256" key="2">
    <source>
        <dbReference type="ARBA" id="ARBA00008417"/>
    </source>
</evidence>
<dbReference type="InterPro" id="IPR002528">
    <property type="entry name" value="MATE_fam"/>
</dbReference>
<feature type="transmembrane region" description="Helical" evidence="10">
    <location>
        <begin position="391"/>
        <end position="413"/>
    </location>
</feature>
<evidence type="ECO:0000256" key="7">
    <source>
        <dbReference type="ARBA" id="ARBA00022989"/>
    </source>
</evidence>
<keyword evidence="7 10" id="KW-1133">Transmembrane helix</keyword>
<keyword evidence="6 10" id="KW-0812">Transmembrane</keyword>
<feature type="transmembrane region" description="Helical" evidence="10">
    <location>
        <begin position="138"/>
        <end position="155"/>
    </location>
</feature>
<feature type="transmembrane region" description="Helical" evidence="10">
    <location>
        <begin position="167"/>
        <end position="188"/>
    </location>
</feature>
<comment type="similarity">
    <text evidence="2">Belongs to the multi antimicrobial extrusion (MATE) (TC 2.A.66.1) family. MepA subfamily.</text>
</comment>
<evidence type="ECO:0000256" key="4">
    <source>
        <dbReference type="ARBA" id="ARBA00022448"/>
    </source>
</evidence>
<organism evidence="11 12">
    <name type="scientific">Enterococcus alishanensis</name>
    <dbReference type="NCBI Taxonomy" id="1303817"/>
    <lineage>
        <taxon>Bacteria</taxon>
        <taxon>Bacillati</taxon>
        <taxon>Bacillota</taxon>
        <taxon>Bacilli</taxon>
        <taxon>Lactobacillales</taxon>
        <taxon>Enterococcaceae</taxon>
        <taxon>Enterococcus</taxon>
    </lineage>
</organism>
<keyword evidence="4" id="KW-0813">Transport</keyword>
<dbReference type="Pfam" id="PF01554">
    <property type="entry name" value="MatE"/>
    <property type="match status" value="2"/>
</dbReference>
<feature type="transmembrane region" description="Helical" evidence="10">
    <location>
        <begin position="54"/>
        <end position="77"/>
    </location>
</feature>